<dbReference type="EC" id="2.3.2.27" evidence="4"/>
<evidence type="ECO:0000256" key="12">
    <source>
        <dbReference type="ARBA" id="ARBA00022989"/>
    </source>
</evidence>
<evidence type="ECO:0000256" key="10">
    <source>
        <dbReference type="ARBA" id="ARBA00022786"/>
    </source>
</evidence>
<evidence type="ECO:0000256" key="3">
    <source>
        <dbReference type="ARBA" id="ARBA00004906"/>
    </source>
</evidence>
<gene>
    <name evidence="19" type="ORF">FA15DRAFT_674849</name>
</gene>
<keyword evidence="8 17" id="KW-0732">Signal</keyword>
<evidence type="ECO:0000256" key="5">
    <source>
        <dbReference type="ARBA" id="ARBA00022679"/>
    </source>
</evidence>
<dbReference type="Proteomes" id="UP000307440">
    <property type="component" value="Unassembled WGS sequence"/>
</dbReference>
<keyword evidence="13 16" id="KW-0472">Membrane</keyword>
<feature type="region of interest" description="Disordered" evidence="15">
    <location>
        <begin position="440"/>
        <end position="548"/>
    </location>
</feature>
<dbReference type="InterPro" id="IPR050731">
    <property type="entry name" value="HRD1_E3_ubiq-ligases"/>
</dbReference>
<evidence type="ECO:0000256" key="6">
    <source>
        <dbReference type="ARBA" id="ARBA00022692"/>
    </source>
</evidence>
<name>A0A5C3KGY5_COPMA</name>
<dbReference type="SMART" id="SM00184">
    <property type="entry name" value="RING"/>
    <property type="match status" value="1"/>
</dbReference>
<evidence type="ECO:0000256" key="13">
    <source>
        <dbReference type="ARBA" id="ARBA00023136"/>
    </source>
</evidence>
<dbReference type="PANTHER" id="PTHR22763">
    <property type="entry name" value="RING ZINC FINGER PROTEIN"/>
    <property type="match status" value="1"/>
</dbReference>
<dbReference type="InterPro" id="IPR013083">
    <property type="entry name" value="Znf_RING/FYVE/PHD"/>
</dbReference>
<dbReference type="OrthoDB" id="9984778at2759"/>
<keyword evidence="11" id="KW-0862">Zinc</keyword>
<evidence type="ECO:0000256" key="9">
    <source>
        <dbReference type="ARBA" id="ARBA00022771"/>
    </source>
</evidence>
<feature type="signal peptide" evidence="17">
    <location>
        <begin position="1"/>
        <end position="27"/>
    </location>
</feature>
<feature type="compositionally biased region" description="Low complexity" evidence="15">
    <location>
        <begin position="534"/>
        <end position="548"/>
    </location>
</feature>
<feature type="compositionally biased region" description="Polar residues" evidence="15">
    <location>
        <begin position="467"/>
        <end position="486"/>
    </location>
</feature>
<accession>A0A5C3KGY5</accession>
<dbReference type="GO" id="GO:0043161">
    <property type="term" value="P:proteasome-mediated ubiquitin-dependent protein catabolic process"/>
    <property type="evidence" value="ECO:0007669"/>
    <property type="project" value="TreeGrafter"/>
</dbReference>
<keyword evidence="10" id="KW-0833">Ubl conjugation pathway</keyword>
<dbReference type="PANTHER" id="PTHR22763:SF162">
    <property type="entry name" value="TRANSMEMBRANE E3 UBIQUITIN-PROTEIN LIGASE 1"/>
    <property type="match status" value="1"/>
</dbReference>
<dbReference type="GO" id="GO:0061630">
    <property type="term" value="F:ubiquitin protein ligase activity"/>
    <property type="evidence" value="ECO:0007669"/>
    <property type="project" value="UniProtKB-EC"/>
</dbReference>
<keyword evidence="20" id="KW-1185">Reference proteome</keyword>
<keyword evidence="12 16" id="KW-1133">Transmembrane helix</keyword>
<evidence type="ECO:0000256" key="15">
    <source>
        <dbReference type="SAM" id="MobiDB-lite"/>
    </source>
</evidence>
<dbReference type="GO" id="GO:0012505">
    <property type="term" value="C:endomembrane system"/>
    <property type="evidence" value="ECO:0007669"/>
    <property type="project" value="UniProtKB-SubCell"/>
</dbReference>
<dbReference type="GO" id="GO:0008270">
    <property type="term" value="F:zinc ion binding"/>
    <property type="evidence" value="ECO:0007669"/>
    <property type="project" value="UniProtKB-KW"/>
</dbReference>
<keyword evidence="7" id="KW-0479">Metal-binding</keyword>
<evidence type="ECO:0000256" key="4">
    <source>
        <dbReference type="ARBA" id="ARBA00012483"/>
    </source>
</evidence>
<evidence type="ECO:0000256" key="14">
    <source>
        <dbReference type="PROSITE-ProRule" id="PRU00175"/>
    </source>
</evidence>
<feature type="domain" description="RING-type" evidence="18">
    <location>
        <begin position="716"/>
        <end position="805"/>
    </location>
</feature>
<proteinExistence type="predicted"/>
<evidence type="ECO:0000256" key="1">
    <source>
        <dbReference type="ARBA" id="ARBA00000900"/>
    </source>
</evidence>
<protein>
    <recommendedName>
        <fullName evidence="4">RING-type E3 ubiquitin transferase</fullName>
        <ecNumber evidence="4">2.3.2.27</ecNumber>
    </recommendedName>
</protein>
<feature type="chain" id="PRO_5022934196" description="RING-type E3 ubiquitin transferase" evidence="17">
    <location>
        <begin position="28"/>
        <end position="811"/>
    </location>
</feature>
<feature type="compositionally biased region" description="Polar residues" evidence="15">
    <location>
        <begin position="503"/>
        <end position="520"/>
    </location>
</feature>
<feature type="transmembrane region" description="Helical" evidence="16">
    <location>
        <begin position="628"/>
        <end position="645"/>
    </location>
</feature>
<dbReference type="AlphaFoldDB" id="A0A5C3KGY5"/>
<comment type="catalytic activity">
    <reaction evidence="1">
        <text>S-ubiquitinyl-[E2 ubiquitin-conjugating enzyme]-L-cysteine + [acceptor protein]-L-lysine = [E2 ubiquitin-conjugating enzyme]-L-cysteine + N(6)-ubiquitinyl-[acceptor protein]-L-lysine.</text>
        <dbReference type="EC" id="2.3.2.27"/>
    </reaction>
</comment>
<comment type="subcellular location">
    <subcellularLocation>
        <location evidence="2">Endomembrane system</location>
        <topology evidence="2">Multi-pass membrane protein</topology>
    </subcellularLocation>
</comment>
<dbReference type="InterPro" id="IPR001841">
    <property type="entry name" value="Znf_RING"/>
</dbReference>
<dbReference type="EMBL" id="ML210366">
    <property type="protein sequence ID" value="TFK18973.1"/>
    <property type="molecule type" value="Genomic_DNA"/>
</dbReference>
<feature type="transmembrane region" description="Helical" evidence="16">
    <location>
        <begin position="576"/>
        <end position="607"/>
    </location>
</feature>
<dbReference type="Gene3D" id="3.30.40.10">
    <property type="entry name" value="Zinc/RING finger domain, C3HC4 (zinc finger)"/>
    <property type="match status" value="1"/>
</dbReference>
<keyword evidence="9 14" id="KW-0863">Zinc-finger</keyword>
<evidence type="ECO:0000256" key="16">
    <source>
        <dbReference type="SAM" id="Phobius"/>
    </source>
</evidence>
<evidence type="ECO:0000256" key="11">
    <source>
        <dbReference type="ARBA" id="ARBA00022833"/>
    </source>
</evidence>
<comment type="pathway">
    <text evidence="3">Protein modification; protein ubiquitination.</text>
</comment>
<dbReference type="InterPro" id="IPR021319">
    <property type="entry name" value="DUF2921"/>
</dbReference>
<dbReference type="Pfam" id="PF11145">
    <property type="entry name" value="DUF2921"/>
    <property type="match status" value="2"/>
</dbReference>
<sequence length="811" mass="89624">MPARPRSSVPSFLFLSFLLFMLNSHNGDEFLARHQHQDALRALTWQLSNYTAWLNGTESNFTILDRDPALAPILDEFGLQGLQLDPYRSSYYQNITGFIHGGSQFYNLTAPNLNESVPWATLTEQYLPGLNLTDVVERLGDWDWESSEKLALSVVEKRPLQMDETVLPDSDLSLVHGRIELTNKRTSENLRFEFEGVHFLSNGSIYGFAEPSGQRIDIRLLPALVPESVRNATASIIAPELNSRINKLKNIIDAGVLDVETSSDDLPKTNCSFTFFAHIHPVPVPEFLMNELEGEIQNPTGISTVSPPQMSITGLLLSKDCGIMYTLNDTESLRSRTFFRKVTTYAGLSALSYLIVLVLFSRQMDNSRNPSGISRVSRWTFLSQAIMDSVSFAGHITFAILAEGRPSMSLIAPAFLACILFVQEAQFCMLVNSIQVPETFTPPQPPPNPPPNLTPATAQAVPRPVTTPVNIRRSGSNLRTFSSLSNSDHETNAPSLPDASWPGSGQTLSGATPPDSSASPFPSLLRITPPAPPSQTTQAPPTTNTAGAATTIPSTTMSFFSFFIHHLRTDPQARQWIGLFIFLAVIVRVILSPMLSVIFVATTYSFIWLPQIMRSARRNRSSGLSKEYVIGTTLCRLFSAIYFLWCPKNVLDVEPRPWAPFLATFVILQATIVILQDIISPSFFLPEKFKAAKGYDYHPPMPPLDPEAPEQSLGDCAICMDSILLGPSLRAKSEKHDQGVVSSSNADTDLRGATTSRRTGFFGAMQSVGSSNARKSYSLAPCHHLFHTECLEKWLAIKNICPQCRRPLPPL</sequence>
<dbReference type="SUPFAM" id="SSF57850">
    <property type="entry name" value="RING/U-box"/>
    <property type="match status" value="1"/>
</dbReference>
<organism evidence="19 20">
    <name type="scientific">Coprinopsis marcescibilis</name>
    <name type="common">Agaric fungus</name>
    <name type="synonym">Psathyrella marcescibilis</name>
    <dbReference type="NCBI Taxonomy" id="230819"/>
    <lineage>
        <taxon>Eukaryota</taxon>
        <taxon>Fungi</taxon>
        <taxon>Dikarya</taxon>
        <taxon>Basidiomycota</taxon>
        <taxon>Agaricomycotina</taxon>
        <taxon>Agaricomycetes</taxon>
        <taxon>Agaricomycetidae</taxon>
        <taxon>Agaricales</taxon>
        <taxon>Agaricineae</taxon>
        <taxon>Psathyrellaceae</taxon>
        <taxon>Coprinopsis</taxon>
    </lineage>
</organism>
<evidence type="ECO:0000256" key="8">
    <source>
        <dbReference type="ARBA" id="ARBA00022729"/>
    </source>
</evidence>
<evidence type="ECO:0000259" key="18">
    <source>
        <dbReference type="PROSITE" id="PS50089"/>
    </source>
</evidence>
<feature type="transmembrane region" description="Helical" evidence="16">
    <location>
        <begin position="657"/>
        <end position="675"/>
    </location>
</feature>
<keyword evidence="5" id="KW-0808">Transferase</keyword>
<dbReference type="PROSITE" id="PS50089">
    <property type="entry name" value="ZF_RING_2"/>
    <property type="match status" value="1"/>
</dbReference>
<reference evidence="19 20" key="1">
    <citation type="journal article" date="2019" name="Nat. Ecol. Evol.">
        <title>Megaphylogeny resolves global patterns of mushroom evolution.</title>
        <authorList>
            <person name="Varga T."/>
            <person name="Krizsan K."/>
            <person name="Foldi C."/>
            <person name="Dima B."/>
            <person name="Sanchez-Garcia M."/>
            <person name="Sanchez-Ramirez S."/>
            <person name="Szollosi G.J."/>
            <person name="Szarkandi J.G."/>
            <person name="Papp V."/>
            <person name="Albert L."/>
            <person name="Andreopoulos W."/>
            <person name="Angelini C."/>
            <person name="Antonin V."/>
            <person name="Barry K.W."/>
            <person name="Bougher N.L."/>
            <person name="Buchanan P."/>
            <person name="Buyck B."/>
            <person name="Bense V."/>
            <person name="Catcheside P."/>
            <person name="Chovatia M."/>
            <person name="Cooper J."/>
            <person name="Damon W."/>
            <person name="Desjardin D."/>
            <person name="Finy P."/>
            <person name="Geml J."/>
            <person name="Haridas S."/>
            <person name="Hughes K."/>
            <person name="Justo A."/>
            <person name="Karasinski D."/>
            <person name="Kautmanova I."/>
            <person name="Kiss B."/>
            <person name="Kocsube S."/>
            <person name="Kotiranta H."/>
            <person name="LaButti K.M."/>
            <person name="Lechner B.E."/>
            <person name="Liimatainen K."/>
            <person name="Lipzen A."/>
            <person name="Lukacs Z."/>
            <person name="Mihaltcheva S."/>
            <person name="Morgado L.N."/>
            <person name="Niskanen T."/>
            <person name="Noordeloos M.E."/>
            <person name="Ohm R.A."/>
            <person name="Ortiz-Santana B."/>
            <person name="Ovrebo C."/>
            <person name="Racz N."/>
            <person name="Riley R."/>
            <person name="Savchenko A."/>
            <person name="Shiryaev A."/>
            <person name="Soop K."/>
            <person name="Spirin V."/>
            <person name="Szebenyi C."/>
            <person name="Tomsovsky M."/>
            <person name="Tulloss R.E."/>
            <person name="Uehling J."/>
            <person name="Grigoriev I.V."/>
            <person name="Vagvolgyi C."/>
            <person name="Papp T."/>
            <person name="Martin F.M."/>
            <person name="Miettinen O."/>
            <person name="Hibbett D.S."/>
            <person name="Nagy L.G."/>
        </authorList>
    </citation>
    <scope>NUCLEOTIDE SEQUENCE [LARGE SCALE GENOMIC DNA]</scope>
    <source>
        <strain evidence="19 20">CBS 121175</strain>
    </source>
</reference>
<keyword evidence="6 16" id="KW-0812">Transmembrane</keyword>
<evidence type="ECO:0000256" key="17">
    <source>
        <dbReference type="SAM" id="SignalP"/>
    </source>
</evidence>
<evidence type="ECO:0000256" key="7">
    <source>
        <dbReference type="ARBA" id="ARBA00022723"/>
    </source>
</evidence>
<evidence type="ECO:0000313" key="19">
    <source>
        <dbReference type="EMBL" id="TFK18973.1"/>
    </source>
</evidence>
<feature type="compositionally biased region" description="Pro residues" evidence="15">
    <location>
        <begin position="440"/>
        <end position="453"/>
    </location>
</feature>
<evidence type="ECO:0000256" key="2">
    <source>
        <dbReference type="ARBA" id="ARBA00004127"/>
    </source>
</evidence>
<dbReference type="STRING" id="230819.A0A5C3KGY5"/>
<feature type="transmembrane region" description="Helical" evidence="16">
    <location>
        <begin position="342"/>
        <end position="360"/>
    </location>
</feature>
<evidence type="ECO:0000313" key="20">
    <source>
        <dbReference type="Proteomes" id="UP000307440"/>
    </source>
</evidence>
<dbReference type="Pfam" id="PF13639">
    <property type="entry name" value="zf-RING_2"/>
    <property type="match status" value="1"/>
</dbReference>